<gene>
    <name evidence="6" type="ORF">VXJ25_09105</name>
</gene>
<keyword evidence="6" id="KW-0378">Hydrolase</keyword>
<dbReference type="GO" id="GO:0016787">
    <property type="term" value="F:hydrolase activity"/>
    <property type="evidence" value="ECO:0007669"/>
    <property type="project" value="UniProtKB-KW"/>
</dbReference>
<dbReference type="EC" id="3.1.21.-" evidence="6"/>
<protein>
    <submittedName>
        <fullName evidence="6">Restriction endonuclease subunit S</fullName>
        <ecNumber evidence="6">3.1.21.-</ecNumber>
    </submittedName>
</protein>
<dbReference type="Pfam" id="PF01420">
    <property type="entry name" value="Methylase_S"/>
    <property type="match status" value="1"/>
</dbReference>
<keyword evidence="6" id="KW-0255">Endonuclease</keyword>
<proteinExistence type="inferred from homology"/>
<dbReference type="EMBL" id="JAZGJQ010000014">
    <property type="protein sequence ID" value="MEE6148135.1"/>
    <property type="molecule type" value="Genomic_DNA"/>
</dbReference>
<evidence type="ECO:0000259" key="5">
    <source>
        <dbReference type="Pfam" id="PF01420"/>
    </source>
</evidence>
<dbReference type="PANTHER" id="PTHR43140">
    <property type="entry name" value="TYPE-1 RESTRICTION ENZYME ECOKI SPECIFICITY PROTEIN"/>
    <property type="match status" value="1"/>
</dbReference>
<feature type="domain" description="Type I restriction modification DNA specificity" evidence="5">
    <location>
        <begin position="2"/>
        <end position="145"/>
    </location>
</feature>
<evidence type="ECO:0000256" key="2">
    <source>
        <dbReference type="ARBA" id="ARBA00022747"/>
    </source>
</evidence>
<keyword evidence="7" id="KW-1185">Reference proteome</keyword>
<dbReference type="InterPro" id="IPR051212">
    <property type="entry name" value="Type-I_RE_S_subunit"/>
</dbReference>
<keyword evidence="3" id="KW-0238">DNA-binding</keyword>
<keyword evidence="6" id="KW-0540">Nuclease</keyword>
<dbReference type="CDD" id="cd17252">
    <property type="entry name" value="RMtype1_S_EcoKI-TRD1-CR1_like"/>
    <property type="match status" value="1"/>
</dbReference>
<comment type="similarity">
    <text evidence="1">Belongs to the type-I restriction system S methylase family.</text>
</comment>
<evidence type="ECO:0000313" key="6">
    <source>
        <dbReference type="EMBL" id="MEE6148135.1"/>
    </source>
</evidence>
<comment type="subunit">
    <text evidence="4">The methyltransferase is composed of M and S polypeptides.</text>
</comment>
<evidence type="ECO:0000256" key="3">
    <source>
        <dbReference type="ARBA" id="ARBA00023125"/>
    </source>
</evidence>
<dbReference type="InterPro" id="IPR000055">
    <property type="entry name" value="Restrct_endonuc_typeI_TRD"/>
</dbReference>
<keyword evidence="2" id="KW-0680">Restriction system</keyword>
<evidence type="ECO:0000313" key="7">
    <source>
        <dbReference type="Proteomes" id="UP001332931"/>
    </source>
</evidence>
<accession>A0ABU7RC54</accession>
<comment type="caution">
    <text evidence="6">The sequence shown here is derived from an EMBL/GenBank/DDBJ whole genome shotgun (WGS) entry which is preliminary data.</text>
</comment>
<dbReference type="SUPFAM" id="SSF116734">
    <property type="entry name" value="DNA methylase specificity domain"/>
    <property type="match status" value="1"/>
</dbReference>
<dbReference type="Gene3D" id="3.90.220.20">
    <property type="entry name" value="DNA methylase specificity domains"/>
    <property type="match status" value="1"/>
</dbReference>
<evidence type="ECO:0000256" key="1">
    <source>
        <dbReference type="ARBA" id="ARBA00010923"/>
    </source>
</evidence>
<reference evidence="6 7" key="1">
    <citation type="submission" date="2024-01" db="EMBL/GenBank/DDBJ databases">
        <title>Description of Olsenella sp. nov., isolated from pig feces.</title>
        <authorList>
            <person name="Chang Y.-H."/>
        </authorList>
    </citation>
    <scope>NUCLEOTIDE SEQUENCE [LARGE SCALE GENOMIC DNA]</scope>
    <source>
        <strain evidence="6 7">YH-ols2223</strain>
    </source>
</reference>
<dbReference type="RefSeq" id="WP_330958902.1">
    <property type="nucleotide sequence ID" value="NZ_JAZGJQ010000014.1"/>
</dbReference>
<dbReference type="Proteomes" id="UP001332931">
    <property type="component" value="Unassembled WGS sequence"/>
</dbReference>
<sequence>MRLGKVAEYVRGVTYKAGEDLSAELGKGYVTLLRANNIQNGKLVLDDVQYVDRAKVKPRQLLKKGDILICASSGSKRLVGKAAFVPEDMDVTFGAFCCVMRPCGINAEYLSYYFQSNAYRKAIEETSTGSNINNLKANDLTNLSIKGYGSNTGWICSLLHSACELLDSANRQLALLDDLVKSRFVEMFGDPCDPGSSSAKNGIDSFCELRIGPFGSVFTKRTT</sequence>
<dbReference type="InterPro" id="IPR044946">
    <property type="entry name" value="Restrct_endonuc_typeI_TRD_sf"/>
</dbReference>
<dbReference type="GO" id="GO:0004519">
    <property type="term" value="F:endonuclease activity"/>
    <property type="evidence" value="ECO:0007669"/>
    <property type="project" value="UniProtKB-KW"/>
</dbReference>
<evidence type="ECO:0000256" key="4">
    <source>
        <dbReference type="ARBA" id="ARBA00038652"/>
    </source>
</evidence>
<dbReference type="PANTHER" id="PTHR43140:SF1">
    <property type="entry name" value="TYPE I RESTRICTION ENZYME ECOKI SPECIFICITY SUBUNIT"/>
    <property type="match status" value="1"/>
</dbReference>
<organism evidence="6 7">
    <name type="scientific">Olsenella absiana</name>
    <dbReference type="NCBI Taxonomy" id="3115222"/>
    <lineage>
        <taxon>Bacteria</taxon>
        <taxon>Bacillati</taxon>
        <taxon>Actinomycetota</taxon>
        <taxon>Coriobacteriia</taxon>
        <taxon>Coriobacteriales</taxon>
        <taxon>Atopobiaceae</taxon>
        <taxon>Olsenella</taxon>
    </lineage>
</organism>
<name>A0ABU7RC54_9ACTN</name>